<evidence type="ECO:0000313" key="4">
    <source>
        <dbReference type="Proteomes" id="UP000694569"/>
    </source>
</evidence>
<dbReference type="GO" id="GO:0008270">
    <property type="term" value="F:zinc ion binding"/>
    <property type="evidence" value="ECO:0007669"/>
    <property type="project" value="InterPro"/>
</dbReference>
<organism evidence="3 4">
    <name type="scientific">Leptobrachium leishanense</name>
    <name type="common">Leishan spiny toad</name>
    <dbReference type="NCBI Taxonomy" id="445787"/>
    <lineage>
        <taxon>Eukaryota</taxon>
        <taxon>Metazoa</taxon>
        <taxon>Chordata</taxon>
        <taxon>Craniata</taxon>
        <taxon>Vertebrata</taxon>
        <taxon>Euteleostomi</taxon>
        <taxon>Amphibia</taxon>
        <taxon>Batrachia</taxon>
        <taxon>Anura</taxon>
        <taxon>Pelobatoidea</taxon>
        <taxon>Megophryidae</taxon>
        <taxon>Leptobrachium</taxon>
    </lineage>
</organism>
<reference evidence="3" key="2">
    <citation type="submission" date="2025-09" db="UniProtKB">
        <authorList>
            <consortium name="Ensembl"/>
        </authorList>
    </citation>
    <scope>IDENTIFICATION</scope>
</reference>
<sequence>MTIAICRRFWEALSNATAGSPFSHFLGNCPLKRDKKRVTVQMRNPLTLNQDVATFLRRYCTVIREPQTIMHPNRLGSGRLSVIVQLRPDASSPGGLTHLPQSFTLGNSVGILYYPGQPRCSRRCGREGHEVKTFTADSCKVCKTDGHATKDCPRRTTCNLCDEAEHRYKDCPSRSYAKAAKKGLDPRGPAPTFTTNAKGKPSPPAKAPGAKATPPTKAPVAKVPSPPSQLLLSPHPPTYPPYMLPAHTLTHHQHPYPLLMPLSRTTNPSSPRCG</sequence>
<dbReference type="Pfam" id="PF23058">
    <property type="entry name" value="RBD_ZCCHC3_2nd"/>
    <property type="match status" value="1"/>
</dbReference>
<dbReference type="GO" id="GO:0002218">
    <property type="term" value="P:activation of innate immune response"/>
    <property type="evidence" value="ECO:0007669"/>
    <property type="project" value="InterPro"/>
</dbReference>
<feature type="compositionally biased region" description="Low complexity" evidence="1">
    <location>
        <begin position="207"/>
        <end position="233"/>
    </location>
</feature>
<dbReference type="InterPro" id="IPR036875">
    <property type="entry name" value="Znf_CCHC_sf"/>
</dbReference>
<dbReference type="PANTHER" id="PTHR22639:SF7">
    <property type="entry name" value="CCHC-TYPE DOMAIN-CONTAINING PROTEIN"/>
    <property type="match status" value="1"/>
</dbReference>
<evidence type="ECO:0000313" key="3">
    <source>
        <dbReference type="Ensembl" id="ENSLLEP00000032393.1"/>
    </source>
</evidence>
<protein>
    <recommendedName>
        <fullName evidence="2">CCHC-type domain-containing protein</fullName>
    </recommendedName>
</protein>
<dbReference type="Gene3D" id="4.10.60.10">
    <property type="entry name" value="Zinc finger, CCHC-type"/>
    <property type="match status" value="1"/>
</dbReference>
<feature type="domain" description="CCHC-type" evidence="2">
    <location>
        <begin position="138"/>
        <end position="154"/>
    </location>
</feature>
<dbReference type="SUPFAM" id="SSF57756">
    <property type="entry name" value="Retrovirus zinc finger-like domains"/>
    <property type="match status" value="1"/>
</dbReference>
<feature type="domain" description="CCHC-type" evidence="2">
    <location>
        <begin position="157"/>
        <end position="173"/>
    </location>
</feature>
<dbReference type="GeneTree" id="ENSGT00530000063983"/>
<dbReference type="InterPro" id="IPR057811">
    <property type="entry name" value="RBD_ZCCHC3_2nd"/>
</dbReference>
<dbReference type="AlphaFoldDB" id="A0A8C5Q524"/>
<accession>A0A8C5Q524</accession>
<dbReference type="GO" id="GO:0003723">
    <property type="term" value="F:RNA binding"/>
    <property type="evidence" value="ECO:0007669"/>
    <property type="project" value="InterPro"/>
</dbReference>
<reference evidence="3" key="1">
    <citation type="submission" date="2025-08" db="UniProtKB">
        <authorList>
            <consortium name="Ensembl"/>
        </authorList>
    </citation>
    <scope>IDENTIFICATION</scope>
</reference>
<dbReference type="PANTHER" id="PTHR22639">
    <property type="entry name" value="GAG-RELATED PROTEIN"/>
    <property type="match status" value="1"/>
</dbReference>
<name>A0A8C5Q524_9ANUR</name>
<dbReference type="Proteomes" id="UP000694569">
    <property type="component" value="Unplaced"/>
</dbReference>
<proteinExistence type="predicted"/>
<keyword evidence="4" id="KW-1185">Reference proteome</keyword>
<dbReference type="OrthoDB" id="9907461at2759"/>
<dbReference type="Ensembl" id="ENSLLET00000033647.1">
    <property type="protein sequence ID" value="ENSLLEP00000032393.1"/>
    <property type="gene ID" value="ENSLLEG00000020557.1"/>
</dbReference>
<feature type="region of interest" description="Disordered" evidence="1">
    <location>
        <begin position="180"/>
        <end position="236"/>
    </location>
</feature>
<dbReference type="GO" id="GO:0003690">
    <property type="term" value="F:double-stranded DNA binding"/>
    <property type="evidence" value="ECO:0007669"/>
    <property type="project" value="InterPro"/>
</dbReference>
<dbReference type="InterPro" id="IPR001878">
    <property type="entry name" value="Znf_CCHC"/>
</dbReference>
<evidence type="ECO:0000256" key="1">
    <source>
        <dbReference type="SAM" id="MobiDB-lite"/>
    </source>
</evidence>
<dbReference type="InterPro" id="IPR042509">
    <property type="entry name" value="ZCCHC3"/>
</dbReference>
<evidence type="ECO:0000259" key="2">
    <source>
        <dbReference type="SMART" id="SM00343"/>
    </source>
</evidence>
<dbReference type="SMART" id="SM00343">
    <property type="entry name" value="ZnF_C2HC"/>
    <property type="match status" value="2"/>
</dbReference>